<dbReference type="PANTHER" id="PTHR34978:SF3">
    <property type="entry name" value="SLR0241 PROTEIN"/>
    <property type="match status" value="1"/>
</dbReference>
<sequence>MYTYIIEVILFQLGFLLVFEIFLKNETFFNYNRLYLLATPVLAFLIPFLKLEFLVEAVPQNTGILLPEVFIGNKPATEIGTETAAKANSGMEINWWLLSYLVGFAVSFFLFLKKYHSLNRLFRFRKITEEKDFKIIEVPNSNIACTFFYTIFLGDQLSENEKNQILSHELVHVKHKHSLDLIFFEIMKIIFWFNPLVYIYQSRIAGLHEFIADDEVVKTTDKQSYYQQLLNTVFSTQNISFINQFFNHSLIKKRILMLQKNKSSKLSKFKFLLIVPLMLSMLTYVACSDELKNDDLDSSLSQYSYTLDKGEEMSPSKQRVHEKYEDFLFKNPDYVSWATIDYEGDKINYSVHSRSEEVPEGYEKMEVSKKNGQEYTMYMNLYAPEKNNIQQEGKPDNSMYDGKSEVPFAVIDEVPAFQECDQWVDDARRNCTSKEISLFVNKNFDTSLGEKLGLTGVNRVIVMFRIDETGKIVDIKARADHPELEEEAKRVIAKIPDMIPGKQNGRPVSVMYTLPIAFQVAE</sequence>
<organism evidence="4 5">
    <name type="scientific">Christiangramia gaetbulicola</name>
    <dbReference type="NCBI Taxonomy" id="703340"/>
    <lineage>
        <taxon>Bacteria</taxon>
        <taxon>Pseudomonadati</taxon>
        <taxon>Bacteroidota</taxon>
        <taxon>Flavobacteriia</taxon>
        <taxon>Flavobacteriales</taxon>
        <taxon>Flavobacteriaceae</taxon>
        <taxon>Christiangramia</taxon>
    </lineage>
</organism>
<comment type="caution">
    <text evidence="4">The sequence shown here is derived from an EMBL/GenBank/DDBJ whole genome shotgun (WGS) entry which is preliminary data.</text>
</comment>
<dbReference type="InterPro" id="IPR052173">
    <property type="entry name" value="Beta-lactam_resp_regulator"/>
</dbReference>
<feature type="transmembrane region" description="Helical" evidence="1">
    <location>
        <begin position="181"/>
        <end position="200"/>
    </location>
</feature>
<keyword evidence="1" id="KW-1133">Transmembrane helix</keyword>
<evidence type="ECO:0000259" key="3">
    <source>
        <dbReference type="Pfam" id="PF05569"/>
    </source>
</evidence>
<dbReference type="CDD" id="cd07341">
    <property type="entry name" value="M56_BlaR1_MecR1_like"/>
    <property type="match status" value="1"/>
</dbReference>
<dbReference type="AlphaFoldDB" id="A0A2T6AL93"/>
<dbReference type="InterPro" id="IPR008756">
    <property type="entry name" value="Peptidase_M56"/>
</dbReference>
<dbReference type="SUPFAM" id="SSF74653">
    <property type="entry name" value="TolA/TonB C-terminal domain"/>
    <property type="match status" value="1"/>
</dbReference>
<keyword evidence="5" id="KW-1185">Reference proteome</keyword>
<feature type="domain" description="Peptidase M56" evidence="3">
    <location>
        <begin position="156"/>
        <end position="258"/>
    </location>
</feature>
<feature type="transmembrane region" description="Helical" evidence="1">
    <location>
        <begin position="35"/>
        <end position="55"/>
    </location>
</feature>
<dbReference type="RefSeq" id="WP_170106621.1">
    <property type="nucleotide sequence ID" value="NZ_QBKQ01000001.1"/>
</dbReference>
<dbReference type="PANTHER" id="PTHR34978">
    <property type="entry name" value="POSSIBLE SENSOR-TRANSDUCER PROTEIN BLAR"/>
    <property type="match status" value="1"/>
</dbReference>
<accession>A0A2T6AL93</accession>
<reference evidence="4 5" key="1">
    <citation type="submission" date="2018-04" db="EMBL/GenBank/DDBJ databases">
        <title>Genomic Encyclopedia of Archaeal and Bacterial Type Strains, Phase II (KMG-II): from individual species to whole genera.</title>
        <authorList>
            <person name="Goeker M."/>
        </authorList>
    </citation>
    <scope>NUCLEOTIDE SEQUENCE [LARGE SCALE GENOMIC DNA]</scope>
    <source>
        <strain evidence="4 5">DSM 23082</strain>
    </source>
</reference>
<feature type="transmembrane region" description="Helical" evidence="1">
    <location>
        <begin position="93"/>
        <end position="112"/>
    </location>
</feature>
<keyword evidence="1" id="KW-0472">Membrane</keyword>
<evidence type="ECO:0000256" key="1">
    <source>
        <dbReference type="SAM" id="Phobius"/>
    </source>
</evidence>
<dbReference type="GO" id="GO:0055085">
    <property type="term" value="P:transmembrane transport"/>
    <property type="evidence" value="ECO:0007669"/>
    <property type="project" value="InterPro"/>
</dbReference>
<proteinExistence type="predicted"/>
<protein>
    <submittedName>
        <fullName evidence="4">Beta-lactamase regulating signal transducer with metallopeptidase domain</fullName>
    </submittedName>
</protein>
<dbReference type="EMBL" id="QBKQ01000001">
    <property type="protein sequence ID" value="PTX44585.1"/>
    <property type="molecule type" value="Genomic_DNA"/>
</dbReference>
<dbReference type="Gene3D" id="3.30.1150.10">
    <property type="match status" value="1"/>
</dbReference>
<feature type="domain" description="TonB C-terminal" evidence="2">
    <location>
        <begin position="459"/>
        <end position="519"/>
    </location>
</feature>
<dbReference type="Pfam" id="PF03544">
    <property type="entry name" value="TonB_C"/>
    <property type="match status" value="1"/>
</dbReference>
<evidence type="ECO:0000259" key="2">
    <source>
        <dbReference type="Pfam" id="PF03544"/>
    </source>
</evidence>
<feature type="transmembrane region" description="Helical" evidence="1">
    <location>
        <begin position="6"/>
        <end position="23"/>
    </location>
</feature>
<evidence type="ECO:0000313" key="5">
    <source>
        <dbReference type="Proteomes" id="UP000244174"/>
    </source>
</evidence>
<keyword evidence="1" id="KW-0812">Transmembrane</keyword>
<dbReference type="Pfam" id="PF05569">
    <property type="entry name" value="Peptidase_M56"/>
    <property type="match status" value="1"/>
</dbReference>
<name>A0A2T6AL93_9FLAO</name>
<evidence type="ECO:0000313" key="4">
    <source>
        <dbReference type="EMBL" id="PTX44585.1"/>
    </source>
</evidence>
<dbReference type="InterPro" id="IPR037682">
    <property type="entry name" value="TonB_C"/>
</dbReference>
<dbReference type="Proteomes" id="UP000244174">
    <property type="component" value="Unassembled WGS sequence"/>
</dbReference>
<gene>
    <name evidence="4" type="ORF">C8P64_0566</name>
</gene>